<keyword evidence="1" id="KW-0479">Metal-binding</keyword>
<gene>
    <name evidence="5" type="ORF">STSP1_01191</name>
</gene>
<dbReference type="InterPro" id="IPR017900">
    <property type="entry name" value="4Fe4S_Fe_S_CS"/>
</dbReference>
<dbReference type="Pfam" id="PF12838">
    <property type="entry name" value="Fer4_7"/>
    <property type="match status" value="1"/>
</dbReference>
<dbReference type="KEGG" id="pbp:STSP1_01191"/>
<evidence type="ECO:0000256" key="3">
    <source>
        <dbReference type="ARBA" id="ARBA00023014"/>
    </source>
</evidence>
<dbReference type="PROSITE" id="PS00198">
    <property type="entry name" value="4FE4S_FER_1"/>
    <property type="match status" value="1"/>
</dbReference>
<dbReference type="STRING" id="1941349.STSP1_01191"/>
<sequence length="88" mass="9773">MQKDKGKKPYPVIRAIECKACGRCILDCPVNVLEMGKELNDRGYHFVKYKGDGCIGCCNCFYTCPEPSAIEVHLPDKNDNNKGSGEES</sequence>
<keyword evidence="2" id="KW-0408">Iron</keyword>
<dbReference type="Gene3D" id="3.30.70.20">
    <property type="match status" value="1"/>
</dbReference>
<dbReference type="GO" id="GO:0051536">
    <property type="term" value="F:iron-sulfur cluster binding"/>
    <property type="evidence" value="ECO:0007669"/>
    <property type="project" value="UniProtKB-KW"/>
</dbReference>
<dbReference type="SUPFAM" id="SSF54862">
    <property type="entry name" value="4Fe-4S ferredoxins"/>
    <property type="match status" value="1"/>
</dbReference>
<keyword evidence="6" id="KW-1185">Reference proteome</keyword>
<feature type="domain" description="4Fe-4S ferredoxin-type" evidence="4">
    <location>
        <begin position="9"/>
        <end position="38"/>
    </location>
</feature>
<evidence type="ECO:0000256" key="2">
    <source>
        <dbReference type="ARBA" id="ARBA00023004"/>
    </source>
</evidence>
<evidence type="ECO:0000313" key="6">
    <source>
        <dbReference type="Proteomes" id="UP000193334"/>
    </source>
</evidence>
<dbReference type="RefSeq" id="WP_085755484.1">
    <property type="nucleotide sequence ID" value="NZ_CP021023.1"/>
</dbReference>
<dbReference type="EMBL" id="CP021023">
    <property type="protein sequence ID" value="ARN56799.1"/>
    <property type="molecule type" value="Genomic_DNA"/>
</dbReference>
<dbReference type="Proteomes" id="UP000193334">
    <property type="component" value="Chromosome"/>
</dbReference>
<proteinExistence type="predicted"/>
<organism evidence="5 6">
    <name type="scientific">Sedimentisphaera salicampi</name>
    <dbReference type="NCBI Taxonomy" id="1941349"/>
    <lineage>
        <taxon>Bacteria</taxon>
        <taxon>Pseudomonadati</taxon>
        <taxon>Planctomycetota</taxon>
        <taxon>Phycisphaerae</taxon>
        <taxon>Sedimentisphaerales</taxon>
        <taxon>Sedimentisphaeraceae</taxon>
        <taxon>Sedimentisphaera</taxon>
    </lineage>
</organism>
<evidence type="ECO:0000313" key="5">
    <source>
        <dbReference type="EMBL" id="ARN56799.1"/>
    </source>
</evidence>
<protein>
    <submittedName>
        <fullName evidence="5">2-oxoglutarate-acceptor oxidoreductase subunit OorD</fullName>
    </submittedName>
</protein>
<evidence type="ECO:0000259" key="4">
    <source>
        <dbReference type="PROSITE" id="PS51379"/>
    </source>
</evidence>
<name>A0A1W6LLZ8_9BACT</name>
<dbReference type="InterPro" id="IPR017896">
    <property type="entry name" value="4Fe4S_Fe-S-bd"/>
</dbReference>
<feature type="domain" description="4Fe-4S ferredoxin-type" evidence="4">
    <location>
        <begin position="45"/>
        <end position="75"/>
    </location>
</feature>
<dbReference type="AlphaFoldDB" id="A0A1W6LLZ8"/>
<dbReference type="GO" id="GO:0046872">
    <property type="term" value="F:metal ion binding"/>
    <property type="evidence" value="ECO:0007669"/>
    <property type="project" value="UniProtKB-KW"/>
</dbReference>
<evidence type="ECO:0000256" key="1">
    <source>
        <dbReference type="ARBA" id="ARBA00022723"/>
    </source>
</evidence>
<dbReference type="PROSITE" id="PS51379">
    <property type="entry name" value="4FE4S_FER_2"/>
    <property type="match status" value="2"/>
</dbReference>
<keyword evidence="3" id="KW-0411">Iron-sulfur</keyword>
<reference evidence="6" key="1">
    <citation type="submission" date="2017-04" db="EMBL/GenBank/DDBJ databases">
        <title>Comparative genomics and description of representatives of a novel lineage of planctomycetes thriving in anoxic sediments.</title>
        <authorList>
            <person name="Spring S."/>
            <person name="Bunk B."/>
            <person name="Sproer C."/>
        </authorList>
    </citation>
    <scope>NUCLEOTIDE SEQUENCE [LARGE SCALE GENOMIC DNA]</scope>
    <source>
        <strain evidence="6">ST-PulAB-D4</strain>
    </source>
</reference>
<accession>A0A1W6LLZ8</accession>